<evidence type="ECO:0000313" key="2">
    <source>
        <dbReference type="EMBL" id="KAJ8866284.1"/>
    </source>
</evidence>
<evidence type="ECO:0008006" key="4">
    <source>
        <dbReference type="Google" id="ProtNLM"/>
    </source>
</evidence>
<protein>
    <recommendedName>
        <fullName evidence="4">Maturase K</fullName>
    </recommendedName>
</protein>
<evidence type="ECO:0000256" key="1">
    <source>
        <dbReference type="SAM" id="MobiDB-lite"/>
    </source>
</evidence>
<dbReference type="EMBL" id="JARBHB010000016">
    <property type="protein sequence ID" value="KAJ8866284.1"/>
    <property type="molecule type" value="Genomic_DNA"/>
</dbReference>
<proteinExistence type="predicted"/>
<name>A0ABQ9G1C8_9NEOP</name>
<gene>
    <name evidence="2" type="ORF">PR048_032127</name>
</gene>
<dbReference type="Proteomes" id="UP001159363">
    <property type="component" value="Chromosome 15"/>
</dbReference>
<reference evidence="2 3" key="1">
    <citation type="submission" date="2023-02" db="EMBL/GenBank/DDBJ databases">
        <title>LHISI_Scaffold_Assembly.</title>
        <authorList>
            <person name="Stuart O.P."/>
            <person name="Cleave R."/>
            <person name="Magrath M.J.L."/>
            <person name="Mikheyev A.S."/>
        </authorList>
    </citation>
    <scope>NUCLEOTIDE SEQUENCE [LARGE SCALE GENOMIC DNA]</scope>
    <source>
        <strain evidence="2">Daus_M_001</strain>
        <tissue evidence="2">Leg muscle</tissue>
    </source>
</reference>
<comment type="caution">
    <text evidence="2">The sequence shown here is derived from an EMBL/GenBank/DDBJ whole genome shotgun (WGS) entry which is preliminary data.</text>
</comment>
<sequence>MTRSMSVDGTPPSLDVFLAQFLGYRDLVRRTYFLLYDFIDYFEKDGPSFLQRDKFRDIINTIFKNMSELERDAIIFQMAEVGSGYDPTTPFHKLLNFSTTPEDAVGLRIFSGISCFLHPGIPAPLLAHLTSSSSALKTSILRAAQISLLQFPYVTGYISCSGHLSDCTDVVYSRHAIPVLSMTDIFIAMANVRKSPSCGAGVKGRGERDITEKSRQPAASSGTIPTCKDPGATPPGNEPGSISWKKKIPVYHEGNSSPGTAEAPSQSFQDFSLKLFTFCATSGHVIVVSWDNTSNLKPRLQRHTAG</sequence>
<feature type="compositionally biased region" description="Basic and acidic residues" evidence="1">
    <location>
        <begin position="204"/>
        <end position="215"/>
    </location>
</feature>
<feature type="region of interest" description="Disordered" evidence="1">
    <location>
        <begin position="197"/>
        <end position="244"/>
    </location>
</feature>
<keyword evidence="3" id="KW-1185">Reference proteome</keyword>
<evidence type="ECO:0000313" key="3">
    <source>
        <dbReference type="Proteomes" id="UP001159363"/>
    </source>
</evidence>
<organism evidence="2 3">
    <name type="scientific">Dryococelus australis</name>
    <dbReference type="NCBI Taxonomy" id="614101"/>
    <lineage>
        <taxon>Eukaryota</taxon>
        <taxon>Metazoa</taxon>
        <taxon>Ecdysozoa</taxon>
        <taxon>Arthropoda</taxon>
        <taxon>Hexapoda</taxon>
        <taxon>Insecta</taxon>
        <taxon>Pterygota</taxon>
        <taxon>Neoptera</taxon>
        <taxon>Polyneoptera</taxon>
        <taxon>Phasmatodea</taxon>
        <taxon>Verophasmatodea</taxon>
        <taxon>Anareolatae</taxon>
        <taxon>Phasmatidae</taxon>
        <taxon>Eurycanthinae</taxon>
        <taxon>Dryococelus</taxon>
    </lineage>
</organism>
<accession>A0ABQ9G1C8</accession>